<dbReference type="EMBL" id="JARYMX010000002">
    <property type="protein sequence ID" value="KAJ9560898.1"/>
    <property type="molecule type" value="Genomic_DNA"/>
</dbReference>
<dbReference type="Proteomes" id="UP001172457">
    <property type="component" value="Chromosome 5"/>
</dbReference>
<name>A0AA38WC82_9ASTR</name>
<evidence type="ECO:0000313" key="2">
    <source>
        <dbReference type="EMBL" id="KAJ9560898.1"/>
    </source>
</evidence>
<proteinExistence type="predicted"/>
<dbReference type="Proteomes" id="UP001172457">
    <property type="component" value="Chromosome 2"/>
</dbReference>
<dbReference type="AlphaFoldDB" id="A0AA38WC82"/>
<gene>
    <name evidence="2" type="ORF">OSB04_006058</name>
    <name evidence="1" type="ORF">OSB04_019268</name>
</gene>
<evidence type="ECO:0000313" key="3">
    <source>
        <dbReference type="Proteomes" id="UP001172457"/>
    </source>
</evidence>
<organism evidence="1 3">
    <name type="scientific">Centaurea solstitialis</name>
    <name type="common">yellow star-thistle</name>
    <dbReference type="NCBI Taxonomy" id="347529"/>
    <lineage>
        <taxon>Eukaryota</taxon>
        <taxon>Viridiplantae</taxon>
        <taxon>Streptophyta</taxon>
        <taxon>Embryophyta</taxon>
        <taxon>Tracheophyta</taxon>
        <taxon>Spermatophyta</taxon>
        <taxon>Magnoliopsida</taxon>
        <taxon>eudicotyledons</taxon>
        <taxon>Gunneridae</taxon>
        <taxon>Pentapetalae</taxon>
        <taxon>asterids</taxon>
        <taxon>campanulids</taxon>
        <taxon>Asterales</taxon>
        <taxon>Asteraceae</taxon>
        <taxon>Carduoideae</taxon>
        <taxon>Cardueae</taxon>
        <taxon>Centaureinae</taxon>
        <taxon>Centaurea</taxon>
    </lineage>
</organism>
<feature type="non-terminal residue" evidence="1">
    <location>
        <position position="1"/>
    </location>
</feature>
<accession>A0AA38WC82</accession>
<protein>
    <submittedName>
        <fullName evidence="1">Uncharacterized protein</fullName>
    </submittedName>
</protein>
<dbReference type="EMBL" id="JARYMX010000005">
    <property type="protein sequence ID" value="KAJ9546725.1"/>
    <property type="molecule type" value="Genomic_DNA"/>
</dbReference>
<reference evidence="1" key="1">
    <citation type="submission" date="2023-03" db="EMBL/GenBank/DDBJ databases">
        <title>Chromosome-scale reference genome and RAD-based genetic map of yellow starthistle (Centaurea solstitialis) reveal putative structural variation and QTLs associated with invader traits.</title>
        <authorList>
            <person name="Reatini B."/>
            <person name="Cang F.A."/>
            <person name="Jiang Q."/>
            <person name="Mckibben M.T.W."/>
            <person name="Barker M.S."/>
            <person name="Rieseberg L.H."/>
            <person name="Dlugosch K.M."/>
        </authorList>
    </citation>
    <scope>NUCLEOTIDE SEQUENCE</scope>
    <source>
        <strain evidence="1">CAN-66</strain>
        <tissue evidence="1">Leaf</tissue>
    </source>
</reference>
<evidence type="ECO:0000313" key="1">
    <source>
        <dbReference type="EMBL" id="KAJ9546725.1"/>
    </source>
</evidence>
<comment type="caution">
    <text evidence="1">The sequence shown here is derived from an EMBL/GenBank/DDBJ whole genome shotgun (WGS) entry which is preliminary data.</text>
</comment>
<sequence length="60" mass="7044">MQVRLRCNTSNVLDIIKPRNCGFIEWLDPALCERAKMIIPGLIRSKNKLEEENHRLKLLL</sequence>
<keyword evidence="3" id="KW-1185">Reference proteome</keyword>